<evidence type="ECO:0000313" key="4">
    <source>
        <dbReference type="Proteomes" id="UP000290407"/>
    </source>
</evidence>
<evidence type="ECO:0000313" key="3">
    <source>
        <dbReference type="EMBL" id="RYC66387.1"/>
    </source>
</evidence>
<keyword evidence="4" id="KW-1185">Reference proteome</keyword>
<accession>A0A4Q2UBQ5</accession>
<dbReference type="RefSeq" id="WP_077919864.1">
    <property type="nucleotide sequence ID" value="NZ_SBLB01000015.1"/>
</dbReference>
<evidence type="ECO:0000256" key="1">
    <source>
        <dbReference type="SAM" id="MobiDB-lite"/>
    </source>
</evidence>
<gene>
    <name evidence="3" type="ORF">EQG79_29715</name>
</gene>
<comment type="caution">
    <text evidence="3">The sequence shown here is derived from an EMBL/GenBank/DDBJ whole genome shotgun (WGS) entry which is preliminary data.</text>
</comment>
<feature type="compositionally biased region" description="Basic and acidic residues" evidence="1">
    <location>
        <begin position="23"/>
        <end position="32"/>
    </location>
</feature>
<keyword evidence="2" id="KW-0732">Signal</keyword>
<sequence length="134" mass="14227">MKFAHIALVGVALLATAVQSSAQDDRKLRKDPTYSTGNYKHANKAATARSWEKNTGVAVEQPAPTDANLANYKRQVPAQQPVGGVTVEHTPSTDVADRNYKMQRPSTVTNSSGTGIARKSRKNADTTSASGTGN</sequence>
<name>A0A4Q2UBQ5_9BACT</name>
<dbReference type="EMBL" id="SBLB01000015">
    <property type="protein sequence ID" value="RYC66387.1"/>
    <property type="molecule type" value="Genomic_DNA"/>
</dbReference>
<feature type="compositionally biased region" description="Polar residues" evidence="1">
    <location>
        <begin position="104"/>
        <end position="114"/>
    </location>
</feature>
<feature type="compositionally biased region" description="Polar residues" evidence="1">
    <location>
        <begin position="125"/>
        <end position="134"/>
    </location>
</feature>
<feature type="region of interest" description="Disordered" evidence="1">
    <location>
        <begin position="19"/>
        <end position="134"/>
    </location>
</feature>
<evidence type="ECO:0000256" key="2">
    <source>
        <dbReference type="SAM" id="SignalP"/>
    </source>
</evidence>
<proteinExistence type="predicted"/>
<protein>
    <submittedName>
        <fullName evidence="3">Uncharacterized protein</fullName>
    </submittedName>
</protein>
<feature type="chain" id="PRO_5020271748" evidence="2">
    <location>
        <begin position="23"/>
        <end position="134"/>
    </location>
</feature>
<dbReference type="AlphaFoldDB" id="A0A4Q2UBQ5"/>
<feature type="signal peptide" evidence="2">
    <location>
        <begin position="1"/>
        <end position="22"/>
    </location>
</feature>
<reference evidence="3 4" key="1">
    <citation type="submission" date="2019-01" db="EMBL/GenBank/DDBJ databases">
        <title>Spirosoma flava sp. nov., a propanil-degrading bacterium isolated from herbicide-contaminated soil.</title>
        <authorList>
            <person name="Zhang L."/>
            <person name="Jiang J.-D."/>
        </authorList>
    </citation>
    <scope>NUCLEOTIDE SEQUENCE [LARGE SCALE GENOMIC DNA]</scope>
    <source>
        <strain evidence="3 4">TY50</strain>
    </source>
</reference>
<dbReference type="Proteomes" id="UP000290407">
    <property type="component" value="Unassembled WGS sequence"/>
</dbReference>
<organism evidence="3 4">
    <name type="scientific">Spirosoma sordidisoli</name>
    <dbReference type="NCBI Taxonomy" id="2502893"/>
    <lineage>
        <taxon>Bacteria</taxon>
        <taxon>Pseudomonadati</taxon>
        <taxon>Bacteroidota</taxon>
        <taxon>Cytophagia</taxon>
        <taxon>Cytophagales</taxon>
        <taxon>Cytophagaceae</taxon>
        <taxon>Spirosoma</taxon>
    </lineage>
</organism>